<dbReference type="STRING" id="106582.ENSMZEP00005018137"/>
<organism evidence="2 3">
    <name type="scientific">Maylandia zebra</name>
    <name type="common">zebra mbuna</name>
    <dbReference type="NCBI Taxonomy" id="106582"/>
    <lineage>
        <taxon>Eukaryota</taxon>
        <taxon>Metazoa</taxon>
        <taxon>Chordata</taxon>
        <taxon>Craniata</taxon>
        <taxon>Vertebrata</taxon>
        <taxon>Euteleostomi</taxon>
        <taxon>Actinopterygii</taxon>
        <taxon>Neopterygii</taxon>
        <taxon>Teleostei</taxon>
        <taxon>Neoteleostei</taxon>
        <taxon>Acanthomorphata</taxon>
        <taxon>Ovalentaria</taxon>
        <taxon>Cichlomorphae</taxon>
        <taxon>Cichliformes</taxon>
        <taxon>Cichlidae</taxon>
        <taxon>African cichlids</taxon>
        <taxon>Pseudocrenilabrinae</taxon>
        <taxon>Haplochromini</taxon>
        <taxon>Maylandia</taxon>
        <taxon>Maylandia zebra complex</taxon>
    </lineage>
</organism>
<sequence>MRQAVISLILKKDKDHLDCGSYRPIPLLNTDTKILAKVLACRLEKHLPSIISPDQTGFIKNRYSFFNIRRLLNIIYSHVKGTVLETVISLDAEKAFDRVRWDFLFHTLEKFGLGSNFVSWIKVLYCDPVAAIRTNNSLSPFFQLQRGTRQGCPLSPLLFAIAIEPLAIALRHCVEVEGIRRGDIEHKVSLYADDMLLFISNPSNSLPKLLDVLKEFGTISGYKVNFGKSEAMPLGTITGELSSILAPFKLSYNKFKYLGIWITQNHRDLYKTNYLPLLSKLKEDFGKWESLPLSLGGRLNIIKMTIFPKFLYLFQCLPIFLTKSFFNNLNSQISSFIWNKKPPRLKQSVLQRPRSAGGLALLNFLFYYWAANIRALLYWMKDHDNLSSSWVTLERLSVSQSSLVSLLCAKLPLARPISSFTTNPLVVHSLKLWYQLRRHFKQTELSLNAPPHRHCMFSPSLTDEAFNIWTKLGITSMAALFTDNIFSSFEQLVNKFKIPQSHFFRYLQLRNFVASNTDCFPSCPPPSLLDDIFDFKPNAKRVISDVYELLSNFRLSTLQSLRERWGSDLGQRITDETWHKIINSISSSSICLKHVVIQFKVVHRLHWSKTRLSKIKDGFDPTCDRCKREPASLFHMFWACPKLGSFWKSIFETISNIFGVPIAPCPFIAIFGVTPCGASLSKSYSDLLAFCTLLARRMILLKWKEPLPPVYGQWVKDVMYYTQLEKIRYTVKGSVRRFYDTWQPFLTYFERLSPDTIA</sequence>
<evidence type="ECO:0000313" key="3">
    <source>
        <dbReference type="Proteomes" id="UP000265160"/>
    </source>
</evidence>
<proteinExistence type="predicted"/>
<dbReference type="PANTHER" id="PTHR31635:SF196">
    <property type="entry name" value="REVERSE TRANSCRIPTASE DOMAIN-CONTAINING PROTEIN-RELATED"/>
    <property type="match status" value="1"/>
</dbReference>
<evidence type="ECO:0000313" key="2">
    <source>
        <dbReference type="Ensembl" id="ENSMZEP00005018137.1"/>
    </source>
</evidence>
<dbReference type="Pfam" id="PF00078">
    <property type="entry name" value="RVT_1"/>
    <property type="match status" value="1"/>
</dbReference>
<name>A0A3P9C7Q9_9CICH</name>
<dbReference type="Proteomes" id="UP000265160">
    <property type="component" value="LG12"/>
</dbReference>
<dbReference type="PROSITE" id="PS50878">
    <property type="entry name" value="RT_POL"/>
    <property type="match status" value="1"/>
</dbReference>
<dbReference type="PANTHER" id="PTHR31635">
    <property type="entry name" value="REVERSE TRANSCRIPTASE DOMAIN-CONTAINING PROTEIN-RELATED"/>
    <property type="match status" value="1"/>
</dbReference>
<keyword evidence="3" id="KW-1185">Reference proteome</keyword>
<dbReference type="AlphaFoldDB" id="A0A3P9C7Q9"/>
<dbReference type="InterPro" id="IPR000477">
    <property type="entry name" value="RT_dom"/>
</dbReference>
<evidence type="ECO:0000259" key="1">
    <source>
        <dbReference type="PROSITE" id="PS50878"/>
    </source>
</evidence>
<dbReference type="SUPFAM" id="SSF56672">
    <property type="entry name" value="DNA/RNA polymerases"/>
    <property type="match status" value="1"/>
</dbReference>
<protein>
    <recommendedName>
        <fullName evidence="1">Reverse transcriptase domain-containing protein</fullName>
    </recommendedName>
</protein>
<reference evidence="2" key="3">
    <citation type="submission" date="2025-09" db="UniProtKB">
        <authorList>
            <consortium name="Ensembl"/>
        </authorList>
    </citation>
    <scope>IDENTIFICATION</scope>
</reference>
<accession>A0A3P9C7Q9</accession>
<reference evidence="2 3" key="1">
    <citation type="journal article" date="2014" name="Nature">
        <title>The genomic substrate for adaptive radiation in African cichlid fish.</title>
        <authorList>
            <person name="Brawand D."/>
            <person name="Wagner C.E."/>
            <person name="Li Y.I."/>
            <person name="Malinsky M."/>
            <person name="Keller I."/>
            <person name="Fan S."/>
            <person name="Simakov O."/>
            <person name="Ng A.Y."/>
            <person name="Lim Z.W."/>
            <person name="Bezault E."/>
            <person name="Turner-Maier J."/>
            <person name="Johnson J."/>
            <person name="Alcazar R."/>
            <person name="Noh H.J."/>
            <person name="Russell P."/>
            <person name="Aken B."/>
            <person name="Alfoldi J."/>
            <person name="Amemiya C."/>
            <person name="Azzouzi N."/>
            <person name="Baroiller J.F."/>
            <person name="Barloy-Hubler F."/>
            <person name="Berlin A."/>
            <person name="Bloomquist R."/>
            <person name="Carleton K.L."/>
            <person name="Conte M.A."/>
            <person name="D'Cotta H."/>
            <person name="Eshel O."/>
            <person name="Gaffney L."/>
            <person name="Galibert F."/>
            <person name="Gante H.F."/>
            <person name="Gnerre S."/>
            <person name="Greuter L."/>
            <person name="Guyon R."/>
            <person name="Haddad N.S."/>
            <person name="Haerty W."/>
            <person name="Harris R.M."/>
            <person name="Hofmann H.A."/>
            <person name="Hourlier T."/>
            <person name="Hulata G."/>
            <person name="Jaffe D.B."/>
            <person name="Lara M."/>
            <person name="Lee A.P."/>
            <person name="MacCallum I."/>
            <person name="Mwaiko S."/>
            <person name="Nikaido M."/>
            <person name="Nishihara H."/>
            <person name="Ozouf-Costaz C."/>
            <person name="Penman D.J."/>
            <person name="Przybylski D."/>
            <person name="Rakotomanga M."/>
            <person name="Renn S.C.P."/>
            <person name="Ribeiro F.J."/>
            <person name="Ron M."/>
            <person name="Salzburger W."/>
            <person name="Sanchez-Pulido L."/>
            <person name="Santos M.E."/>
            <person name="Searle S."/>
            <person name="Sharpe T."/>
            <person name="Swofford R."/>
            <person name="Tan F.J."/>
            <person name="Williams L."/>
            <person name="Young S."/>
            <person name="Yin S."/>
            <person name="Okada N."/>
            <person name="Kocher T.D."/>
            <person name="Miska E.A."/>
            <person name="Lander E.S."/>
            <person name="Venkatesh B."/>
            <person name="Fernald R.D."/>
            <person name="Meyer A."/>
            <person name="Ponting C.P."/>
            <person name="Streelman J.T."/>
            <person name="Lindblad-Toh K."/>
            <person name="Seehausen O."/>
            <person name="Di Palma F."/>
        </authorList>
    </citation>
    <scope>NUCLEOTIDE SEQUENCE</scope>
</reference>
<feature type="domain" description="Reverse transcriptase" evidence="1">
    <location>
        <begin position="1"/>
        <end position="262"/>
    </location>
</feature>
<dbReference type="InterPro" id="IPR043502">
    <property type="entry name" value="DNA/RNA_pol_sf"/>
</dbReference>
<dbReference type="Ensembl" id="ENSMZET00005018726.1">
    <property type="protein sequence ID" value="ENSMZEP00005018137.1"/>
    <property type="gene ID" value="ENSMZEG00005013632.1"/>
</dbReference>
<reference evidence="2" key="2">
    <citation type="submission" date="2025-08" db="UniProtKB">
        <authorList>
            <consortium name="Ensembl"/>
        </authorList>
    </citation>
    <scope>IDENTIFICATION</scope>
</reference>
<dbReference type="CDD" id="cd01650">
    <property type="entry name" value="RT_nLTR_like"/>
    <property type="match status" value="1"/>
</dbReference>
<dbReference type="GeneTree" id="ENSGT00940000164735"/>